<dbReference type="PANTHER" id="PTHR22984:SF25">
    <property type="entry name" value="PROTEIN KINASE DOMAIN-CONTAINING PROTEIN"/>
    <property type="match status" value="1"/>
</dbReference>
<evidence type="ECO:0000256" key="10">
    <source>
        <dbReference type="SAM" id="MobiDB-lite"/>
    </source>
</evidence>
<dbReference type="GO" id="GO:0005737">
    <property type="term" value="C:cytoplasm"/>
    <property type="evidence" value="ECO:0007669"/>
    <property type="project" value="TreeGrafter"/>
</dbReference>
<evidence type="ECO:0000256" key="9">
    <source>
        <dbReference type="ARBA" id="ARBA00048679"/>
    </source>
</evidence>
<dbReference type="EMBL" id="CP045900">
    <property type="protein sequence ID" value="QQP41927.1"/>
    <property type="molecule type" value="Genomic_DNA"/>
</dbReference>
<dbReference type="Pfam" id="PF00069">
    <property type="entry name" value="Pkinase"/>
    <property type="match status" value="1"/>
</dbReference>
<evidence type="ECO:0000256" key="2">
    <source>
        <dbReference type="ARBA" id="ARBA00012513"/>
    </source>
</evidence>
<dbReference type="OrthoDB" id="193931at2759"/>
<keyword evidence="6 12" id="KW-0418">Kinase</keyword>
<keyword evidence="4" id="KW-0808">Transferase</keyword>
<evidence type="ECO:0000256" key="4">
    <source>
        <dbReference type="ARBA" id="ARBA00022679"/>
    </source>
</evidence>
<dbReference type="Gene3D" id="1.10.510.10">
    <property type="entry name" value="Transferase(Phosphotransferase) domain 1"/>
    <property type="match status" value="1"/>
</dbReference>
<protein>
    <recommendedName>
        <fullName evidence="2">non-specific serine/threonine protein kinase</fullName>
        <ecNumber evidence="2">2.7.11.1</ecNumber>
    </recommendedName>
</protein>
<gene>
    <name evidence="12" type="ORF">FKW44_016439</name>
</gene>
<evidence type="ECO:0000313" key="13">
    <source>
        <dbReference type="Proteomes" id="UP000595437"/>
    </source>
</evidence>
<comment type="subcellular location">
    <subcellularLocation>
        <location evidence="1">Host cell</location>
    </subcellularLocation>
</comment>
<evidence type="ECO:0000256" key="6">
    <source>
        <dbReference type="ARBA" id="ARBA00022777"/>
    </source>
</evidence>
<dbReference type="InterPro" id="IPR011009">
    <property type="entry name" value="Kinase-like_dom_sf"/>
</dbReference>
<name>A0A7T8H1R4_CALRO</name>
<dbReference type="GO" id="GO:0043657">
    <property type="term" value="C:host cell"/>
    <property type="evidence" value="ECO:0007669"/>
    <property type="project" value="UniProtKB-SubCell"/>
</dbReference>
<feature type="compositionally biased region" description="Polar residues" evidence="10">
    <location>
        <begin position="112"/>
        <end position="123"/>
    </location>
</feature>
<sequence>MDPQLELPRRGATVWSLGILLYDMVCGDIPFETDEQICRADVRFNNRAHLSPECQDLIRQCLRILPEHRISLSDIRRHSWLRASLPNNPQPKNGLKAPSKDSVPTTTTTTTNHRSPYPQSTTITRRKEEDNDGRRRSGLKHKQAGPGLPIPISAHSPEYPHPLTL</sequence>
<accession>A0A7T8H1R4</accession>
<keyword evidence="7" id="KW-0067">ATP-binding</keyword>
<feature type="region of interest" description="Disordered" evidence="10">
    <location>
        <begin position="83"/>
        <end position="165"/>
    </location>
</feature>
<dbReference type="EC" id="2.7.11.1" evidence="2"/>
<evidence type="ECO:0000256" key="7">
    <source>
        <dbReference type="ARBA" id="ARBA00022840"/>
    </source>
</evidence>
<proteinExistence type="predicted"/>
<comment type="catalytic activity">
    <reaction evidence="9">
        <text>L-seryl-[protein] + ATP = O-phospho-L-seryl-[protein] + ADP + H(+)</text>
        <dbReference type="Rhea" id="RHEA:17989"/>
        <dbReference type="Rhea" id="RHEA-COMP:9863"/>
        <dbReference type="Rhea" id="RHEA-COMP:11604"/>
        <dbReference type="ChEBI" id="CHEBI:15378"/>
        <dbReference type="ChEBI" id="CHEBI:29999"/>
        <dbReference type="ChEBI" id="CHEBI:30616"/>
        <dbReference type="ChEBI" id="CHEBI:83421"/>
        <dbReference type="ChEBI" id="CHEBI:456216"/>
        <dbReference type="EC" id="2.7.11.1"/>
    </reaction>
</comment>
<evidence type="ECO:0000256" key="5">
    <source>
        <dbReference type="ARBA" id="ARBA00022741"/>
    </source>
</evidence>
<dbReference type="PROSITE" id="PS50011">
    <property type="entry name" value="PROTEIN_KINASE_DOM"/>
    <property type="match status" value="1"/>
</dbReference>
<dbReference type="InterPro" id="IPR051138">
    <property type="entry name" value="PIM_Ser/Thr_kinase"/>
</dbReference>
<organism evidence="12 13">
    <name type="scientific">Caligus rogercresseyi</name>
    <name type="common">Sea louse</name>
    <dbReference type="NCBI Taxonomy" id="217165"/>
    <lineage>
        <taxon>Eukaryota</taxon>
        <taxon>Metazoa</taxon>
        <taxon>Ecdysozoa</taxon>
        <taxon>Arthropoda</taxon>
        <taxon>Crustacea</taxon>
        <taxon>Multicrustacea</taxon>
        <taxon>Hexanauplia</taxon>
        <taxon>Copepoda</taxon>
        <taxon>Siphonostomatoida</taxon>
        <taxon>Caligidae</taxon>
        <taxon>Caligus</taxon>
    </lineage>
</organism>
<dbReference type="Proteomes" id="UP000595437">
    <property type="component" value="Chromosome 11"/>
</dbReference>
<dbReference type="PANTHER" id="PTHR22984">
    <property type="entry name" value="SERINE/THREONINE-PROTEIN KINASE PIM"/>
    <property type="match status" value="1"/>
</dbReference>
<evidence type="ECO:0000313" key="12">
    <source>
        <dbReference type="EMBL" id="QQP41927.1"/>
    </source>
</evidence>
<evidence type="ECO:0000256" key="8">
    <source>
        <dbReference type="ARBA" id="ARBA00047899"/>
    </source>
</evidence>
<evidence type="ECO:0000259" key="11">
    <source>
        <dbReference type="PROSITE" id="PS50011"/>
    </source>
</evidence>
<evidence type="ECO:0000256" key="1">
    <source>
        <dbReference type="ARBA" id="ARBA00004340"/>
    </source>
</evidence>
<evidence type="ECO:0000256" key="3">
    <source>
        <dbReference type="ARBA" id="ARBA00022527"/>
    </source>
</evidence>
<dbReference type="AlphaFoldDB" id="A0A7T8H1R4"/>
<feature type="compositionally biased region" description="Basic and acidic residues" evidence="10">
    <location>
        <begin position="125"/>
        <end position="135"/>
    </location>
</feature>
<keyword evidence="13" id="KW-1185">Reference proteome</keyword>
<dbReference type="GO" id="GO:0004674">
    <property type="term" value="F:protein serine/threonine kinase activity"/>
    <property type="evidence" value="ECO:0007669"/>
    <property type="project" value="UniProtKB-KW"/>
</dbReference>
<dbReference type="SUPFAM" id="SSF56112">
    <property type="entry name" value="Protein kinase-like (PK-like)"/>
    <property type="match status" value="1"/>
</dbReference>
<keyword evidence="5" id="KW-0547">Nucleotide-binding</keyword>
<dbReference type="InterPro" id="IPR000719">
    <property type="entry name" value="Prot_kinase_dom"/>
</dbReference>
<dbReference type="GO" id="GO:0005524">
    <property type="term" value="F:ATP binding"/>
    <property type="evidence" value="ECO:0007669"/>
    <property type="project" value="UniProtKB-KW"/>
</dbReference>
<feature type="domain" description="Protein kinase" evidence="11">
    <location>
        <begin position="1"/>
        <end position="81"/>
    </location>
</feature>
<reference evidence="13" key="1">
    <citation type="submission" date="2021-01" db="EMBL/GenBank/DDBJ databases">
        <title>Caligus Genome Assembly.</title>
        <authorList>
            <person name="Gallardo-Escarate C."/>
        </authorList>
    </citation>
    <scope>NUCLEOTIDE SEQUENCE [LARGE SCALE GENOMIC DNA]</scope>
</reference>
<keyword evidence="3" id="KW-0723">Serine/threonine-protein kinase</keyword>
<comment type="catalytic activity">
    <reaction evidence="8">
        <text>L-threonyl-[protein] + ATP = O-phospho-L-threonyl-[protein] + ADP + H(+)</text>
        <dbReference type="Rhea" id="RHEA:46608"/>
        <dbReference type="Rhea" id="RHEA-COMP:11060"/>
        <dbReference type="Rhea" id="RHEA-COMP:11605"/>
        <dbReference type="ChEBI" id="CHEBI:15378"/>
        <dbReference type="ChEBI" id="CHEBI:30013"/>
        <dbReference type="ChEBI" id="CHEBI:30616"/>
        <dbReference type="ChEBI" id="CHEBI:61977"/>
        <dbReference type="ChEBI" id="CHEBI:456216"/>
        <dbReference type="EC" id="2.7.11.1"/>
    </reaction>
</comment>